<dbReference type="OrthoDB" id="9800864at2"/>
<dbReference type="STRING" id="1385512.N784_15910"/>
<dbReference type="EMBL" id="AVPG01000007">
    <property type="protein sequence ID" value="KGX87381.1"/>
    <property type="molecule type" value="Genomic_DNA"/>
</dbReference>
<dbReference type="InterPro" id="IPR002020">
    <property type="entry name" value="Citrate_synthase"/>
</dbReference>
<proteinExistence type="inferred from homology"/>
<evidence type="ECO:0000256" key="8">
    <source>
        <dbReference type="RuleBase" id="RU003406"/>
    </source>
</evidence>
<dbReference type="CDD" id="cd06118">
    <property type="entry name" value="citrate_synt_like_1"/>
    <property type="match status" value="1"/>
</dbReference>
<dbReference type="SUPFAM" id="SSF48256">
    <property type="entry name" value="Citrate synthase"/>
    <property type="match status" value="1"/>
</dbReference>
<evidence type="ECO:0000313" key="10">
    <source>
        <dbReference type="Proteomes" id="UP000030401"/>
    </source>
</evidence>
<comment type="pathway">
    <text evidence="1">Carbohydrate metabolism; tricarboxylic acid cycle; isocitrate from oxaloacetate: step 1/2.</text>
</comment>
<dbReference type="FunFam" id="1.10.230.10:FF:000003">
    <property type="entry name" value="Citrate synthase"/>
    <property type="match status" value="1"/>
</dbReference>
<feature type="active site" evidence="7">
    <location>
        <position position="262"/>
    </location>
</feature>
<reference evidence="9 10" key="1">
    <citation type="submission" date="2013-08" db="EMBL/GenBank/DDBJ databases">
        <authorList>
            <person name="Huang J."/>
            <person name="Wang G."/>
        </authorList>
    </citation>
    <scope>NUCLEOTIDE SEQUENCE [LARGE SCALE GENOMIC DNA]</scope>
    <source>
        <strain evidence="9 10">JSM 072002</strain>
    </source>
</reference>
<keyword evidence="10" id="KW-1185">Reference proteome</keyword>
<comment type="catalytic activity">
    <reaction evidence="5">
        <text>oxaloacetate + acetyl-CoA + H2O = citrate + CoA + H(+)</text>
        <dbReference type="Rhea" id="RHEA:16845"/>
        <dbReference type="ChEBI" id="CHEBI:15377"/>
        <dbReference type="ChEBI" id="CHEBI:15378"/>
        <dbReference type="ChEBI" id="CHEBI:16452"/>
        <dbReference type="ChEBI" id="CHEBI:16947"/>
        <dbReference type="ChEBI" id="CHEBI:57287"/>
        <dbReference type="ChEBI" id="CHEBI:57288"/>
        <dbReference type="EC" id="2.3.3.16"/>
    </reaction>
</comment>
<dbReference type="InterPro" id="IPR016143">
    <property type="entry name" value="Citrate_synth-like_sm_a-sub"/>
</dbReference>
<dbReference type="Pfam" id="PF00285">
    <property type="entry name" value="Citrate_synt"/>
    <property type="match status" value="1"/>
</dbReference>
<dbReference type="Gene3D" id="1.10.580.10">
    <property type="entry name" value="Citrate Synthase, domain 1"/>
    <property type="match status" value="1"/>
</dbReference>
<dbReference type="PANTHER" id="PTHR11739:SF11">
    <property type="entry name" value="CITRATE_2-METHYLCITRATE SYNTHASE"/>
    <property type="match status" value="1"/>
</dbReference>
<organism evidence="9 10">
    <name type="scientific">Pontibacillus litoralis JSM 072002</name>
    <dbReference type="NCBI Taxonomy" id="1385512"/>
    <lineage>
        <taxon>Bacteria</taxon>
        <taxon>Bacillati</taxon>
        <taxon>Bacillota</taxon>
        <taxon>Bacilli</taxon>
        <taxon>Bacillales</taxon>
        <taxon>Bacillaceae</taxon>
        <taxon>Pontibacillus</taxon>
    </lineage>
</organism>
<dbReference type="UniPathway" id="UPA00223"/>
<sequence length="371" mass="41855">MEEQITYKPGLNGVIAAETCLSYLDVDAEEIVIKGYDLIELAQSVLYIDLIHLFLQGSLPTEQEQVSLEKELVQAYHLPSDILAILKQLPHTTHPMDALRTSISTLASYDEQLDIHNEVETRQKTIHLLAKIPNIVANSYHILHNKQPILPREDLAYSTNFLYMITGHVPNEREAAIFDQSLMVYSEHEMPNSTFTARVIASTNADIYGALTGAVASLKGNLHGGANEAVMYMLLEGKTVDGYRNLLYNKLQQKEKVMGFGHRVYMKKMDPRAALMKEALRELATEKGEAEIFEMCEAGEQIMKEEKGLYPNLDYYAAPVYYLLGIPIPLYTPIFFAARTLGLSAHVAEQQQNNKLFRPRVRYTGPRGLHP</sequence>
<accession>A0A0A5G2R5</accession>
<dbReference type="InterPro" id="IPR036969">
    <property type="entry name" value="Citrate_synthase_sf"/>
</dbReference>
<keyword evidence="9" id="KW-0012">Acyltransferase</keyword>
<dbReference type="InterPro" id="IPR019810">
    <property type="entry name" value="Citrate_synthase_AS"/>
</dbReference>
<evidence type="ECO:0000313" key="9">
    <source>
        <dbReference type="EMBL" id="KGX87381.1"/>
    </source>
</evidence>
<dbReference type="eggNOG" id="COG0372">
    <property type="taxonomic scope" value="Bacteria"/>
</dbReference>
<dbReference type="Proteomes" id="UP000030401">
    <property type="component" value="Unassembled WGS sequence"/>
</dbReference>
<gene>
    <name evidence="9" type="ORF">N784_15910</name>
</gene>
<dbReference type="GO" id="GO:0006099">
    <property type="term" value="P:tricarboxylic acid cycle"/>
    <property type="evidence" value="ECO:0007669"/>
    <property type="project" value="UniProtKB-UniPathway"/>
</dbReference>
<dbReference type="GO" id="GO:0005975">
    <property type="term" value="P:carbohydrate metabolic process"/>
    <property type="evidence" value="ECO:0007669"/>
    <property type="project" value="TreeGrafter"/>
</dbReference>
<evidence type="ECO:0000256" key="3">
    <source>
        <dbReference type="ARBA" id="ARBA00022532"/>
    </source>
</evidence>
<evidence type="ECO:0000256" key="7">
    <source>
        <dbReference type="PIRSR" id="PIRSR001369-1"/>
    </source>
</evidence>
<dbReference type="GO" id="GO:0005829">
    <property type="term" value="C:cytosol"/>
    <property type="evidence" value="ECO:0007669"/>
    <property type="project" value="TreeGrafter"/>
</dbReference>
<dbReference type="PROSITE" id="PS00480">
    <property type="entry name" value="CITRATE_SYNTHASE"/>
    <property type="match status" value="1"/>
</dbReference>
<dbReference type="PRINTS" id="PR00143">
    <property type="entry name" value="CITRTSNTHASE"/>
</dbReference>
<dbReference type="AlphaFoldDB" id="A0A0A5G2R5"/>
<dbReference type="InterPro" id="IPR024176">
    <property type="entry name" value="Citrate_synthase_bac-typ"/>
</dbReference>
<evidence type="ECO:0000256" key="1">
    <source>
        <dbReference type="ARBA" id="ARBA00004751"/>
    </source>
</evidence>
<evidence type="ECO:0000256" key="6">
    <source>
        <dbReference type="PIRNR" id="PIRNR001369"/>
    </source>
</evidence>
<dbReference type="RefSeq" id="WP_036833566.1">
    <property type="nucleotide sequence ID" value="NZ_AVPG01000007.1"/>
</dbReference>
<name>A0A0A5G2R5_9BACI</name>
<comment type="similarity">
    <text evidence="2 6 8">Belongs to the citrate synthase family.</text>
</comment>
<dbReference type="PANTHER" id="PTHR11739">
    <property type="entry name" value="CITRATE SYNTHASE"/>
    <property type="match status" value="1"/>
</dbReference>
<evidence type="ECO:0000256" key="4">
    <source>
        <dbReference type="ARBA" id="ARBA00022679"/>
    </source>
</evidence>
<protein>
    <recommendedName>
        <fullName evidence="6">Citrate synthase</fullName>
    </recommendedName>
</protein>
<dbReference type="Gene3D" id="1.10.230.10">
    <property type="entry name" value="Cytochrome P450-Terp, domain 2"/>
    <property type="match status" value="1"/>
</dbReference>
<dbReference type="InterPro" id="IPR016142">
    <property type="entry name" value="Citrate_synth-like_lrg_a-sub"/>
</dbReference>
<feature type="active site" evidence="7">
    <location>
        <position position="314"/>
    </location>
</feature>
<keyword evidence="3" id="KW-0816">Tricarboxylic acid cycle</keyword>
<evidence type="ECO:0000256" key="2">
    <source>
        <dbReference type="ARBA" id="ARBA00010566"/>
    </source>
</evidence>
<dbReference type="NCBIfam" id="NF009004">
    <property type="entry name" value="PRK12349.1"/>
    <property type="match status" value="1"/>
</dbReference>
<evidence type="ECO:0000256" key="5">
    <source>
        <dbReference type="ARBA" id="ARBA00049288"/>
    </source>
</evidence>
<comment type="caution">
    <text evidence="9">The sequence shown here is derived from an EMBL/GenBank/DDBJ whole genome shotgun (WGS) entry which is preliminary data.</text>
</comment>
<dbReference type="PIRSF" id="PIRSF001369">
    <property type="entry name" value="Citrate_synth"/>
    <property type="match status" value="1"/>
</dbReference>
<dbReference type="GO" id="GO:0036440">
    <property type="term" value="F:citrate synthase activity"/>
    <property type="evidence" value="ECO:0007669"/>
    <property type="project" value="UniProtKB-EC"/>
</dbReference>
<keyword evidence="4 6" id="KW-0808">Transferase</keyword>